<comment type="caution">
    <text evidence="5">The sequence shown here is derived from an EMBL/GenBank/DDBJ whole genome shotgun (WGS) entry which is preliminary data.</text>
</comment>
<name>A0A244ETV1_PSESX</name>
<accession>A0A244ETV1</accession>
<feature type="domain" description="Photosynthesis system II assembly factor Ycf48/Hcf136-like" evidence="4">
    <location>
        <begin position="58"/>
        <end position="117"/>
    </location>
</feature>
<evidence type="ECO:0000259" key="4">
    <source>
        <dbReference type="Pfam" id="PF14870"/>
    </source>
</evidence>
<keyword evidence="1" id="KW-0602">Photosynthesis</keyword>
<dbReference type="Pfam" id="PF14870">
    <property type="entry name" value="PSII_BNR"/>
    <property type="match status" value="2"/>
</dbReference>
<dbReference type="GO" id="GO:0015979">
    <property type="term" value="P:photosynthesis"/>
    <property type="evidence" value="ECO:0007669"/>
    <property type="project" value="UniProtKB-KW"/>
</dbReference>
<feature type="signal peptide" evidence="3">
    <location>
        <begin position="1"/>
        <end position="21"/>
    </location>
</feature>
<keyword evidence="2" id="KW-0604">Photosystem II</keyword>
<keyword evidence="3" id="KW-0732">Signal</keyword>
<dbReference type="EMBL" id="MTSA01000005">
    <property type="protein sequence ID" value="OUM07953.1"/>
    <property type="molecule type" value="Genomic_DNA"/>
</dbReference>
<feature type="domain" description="Photosynthesis system II assembly factor Ycf48/Hcf136-like" evidence="4">
    <location>
        <begin position="158"/>
        <end position="296"/>
    </location>
</feature>
<dbReference type="PANTHER" id="PTHR47199:SF2">
    <property type="entry name" value="PHOTOSYSTEM II STABILITY_ASSEMBLY FACTOR HCF136, CHLOROPLASTIC"/>
    <property type="match status" value="1"/>
</dbReference>
<dbReference type="SUPFAM" id="SSF110296">
    <property type="entry name" value="Oligoxyloglucan reducing end-specific cellobiohydrolase"/>
    <property type="match status" value="1"/>
</dbReference>
<evidence type="ECO:0000313" key="6">
    <source>
        <dbReference type="Proteomes" id="UP000195128"/>
    </source>
</evidence>
<gene>
    <name evidence="5" type="ORF">BW686_07985</name>
</gene>
<sequence length="354" mass="36929">MLRAAHVLALGLLLCSGSLLAVEAPVGDVLLRPAIKVDEPEHAVLIGLGRAGPRLVAVGAQGLIIVSDDGGKAWRQVPVPVSVTLTAVDFATPHEGWAVGHAGSILHTSDGGESWQLQLDGRAAAQRVLAAVPKDTTADPALLVQQRVAERFVQEGPDKPLLAVQFSDAQNGIVAGAFGLLLHTADGGQTWVSWVDRADNADGYHLYAIARRGSHIYVAGEQGVLLESTDAGEHFKRLQSPYEGSFFALQLDAGGAPLLAGLRGNAWRSTGQAPGWQRLDTDAQSALVGIVTLSDGRTVLAEQNGRLLQVDDAAARLRVLSQAEGFPVAAVVQAADGALVVAGPRGVKRLGVLQ</sequence>
<dbReference type="Gene3D" id="2.130.10.10">
    <property type="entry name" value="YVTN repeat-like/Quinoprotein amine dehydrogenase"/>
    <property type="match status" value="2"/>
</dbReference>
<dbReference type="AlphaFoldDB" id="A0A244ETV1"/>
<evidence type="ECO:0000256" key="2">
    <source>
        <dbReference type="ARBA" id="ARBA00023276"/>
    </source>
</evidence>
<dbReference type="GO" id="GO:0009523">
    <property type="term" value="C:photosystem II"/>
    <property type="evidence" value="ECO:0007669"/>
    <property type="project" value="UniProtKB-KW"/>
</dbReference>
<dbReference type="InterPro" id="IPR015943">
    <property type="entry name" value="WD40/YVTN_repeat-like_dom_sf"/>
</dbReference>
<reference evidence="5 6" key="1">
    <citation type="submission" date="2017-01" db="EMBL/GenBank/DDBJ databases">
        <authorList>
            <person name="Mah S.A."/>
            <person name="Swanson W.J."/>
            <person name="Moy G.W."/>
            <person name="Vacquier V.D."/>
        </authorList>
    </citation>
    <scope>NUCLEOTIDE SEQUENCE [LARGE SCALE GENOMIC DNA]</scope>
    <source>
        <strain evidence="5">PDD-32b-74</strain>
    </source>
</reference>
<evidence type="ECO:0000256" key="1">
    <source>
        <dbReference type="ARBA" id="ARBA00022531"/>
    </source>
</evidence>
<evidence type="ECO:0000313" key="5">
    <source>
        <dbReference type="EMBL" id="OUM07953.1"/>
    </source>
</evidence>
<dbReference type="Proteomes" id="UP000195128">
    <property type="component" value="Unassembled WGS sequence"/>
</dbReference>
<proteinExistence type="predicted"/>
<evidence type="ECO:0000256" key="3">
    <source>
        <dbReference type="SAM" id="SignalP"/>
    </source>
</evidence>
<feature type="chain" id="PRO_5012128231" description="Photosynthesis system II assembly factor Ycf48/Hcf136-like domain-containing protein" evidence="3">
    <location>
        <begin position="22"/>
        <end position="354"/>
    </location>
</feature>
<dbReference type="PANTHER" id="PTHR47199">
    <property type="entry name" value="PHOTOSYSTEM II STABILITY/ASSEMBLY FACTOR HCF136, CHLOROPLASTIC"/>
    <property type="match status" value="1"/>
</dbReference>
<dbReference type="RefSeq" id="WP_256898333.1">
    <property type="nucleotide sequence ID" value="NZ_MTSA01000005.1"/>
</dbReference>
<protein>
    <recommendedName>
        <fullName evidence="4">Photosynthesis system II assembly factor Ycf48/Hcf136-like domain-containing protein</fullName>
    </recommendedName>
</protein>
<dbReference type="InterPro" id="IPR028203">
    <property type="entry name" value="PSII_CF48-like_dom"/>
</dbReference>
<organism evidence="5 6">
    <name type="scientific">Pseudomonas syringae</name>
    <dbReference type="NCBI Taxonomy" id="317"/>
    <lineage>
        <taxon>Bacteria</taxon>
        <taxon>Pseudomonadati</taxon>
        <taxon>Pseudomonadota</taxon>
        <taxon>Gammaproteobacteria</taxon>
        <taxon>Pseudomonadales</taxon>
        <taxon>Pseudomonadaceae</taxon>
        <taxon>Pseudomonas</taxon>
    </lineage>
</organism>